<protein>
    <submittedName>
        <fullName evidence="1">Phosphohistidine phosphatase</fullName>
    </submittedName>
</protein>
<keyword evidence="2" id="KW-1185">Reference proteome</keyword>
<evidence type="ECO:0000313" key="2">
    <source>
        <dbReference type="Proteomes" id="UP000256980"/>
    </source>
</evidence>
<organism evidence="1 2">
    <name type="scientific">Winogradskyella eximia</name>
    <dbReference type="NCBI Taxonomy" id="262006"/>
    <lineage>
        <taxon>Bacteria</taxon>
        <taxon>Pseudomonadati</taxon>
        <taxon>Bacteroidota</taxon>
        <taxon>Flavobacteriia</taxon>
        <taxon>Flavobacteriales</taxon>
        <taxon>Flavobacteriaceae</taxon>
        <taxon>Winogradskyella</taxon>
    </lineage>
</organism>
<dbReference type="InterPro" id="IPR013078">
    <property type="entry name" value="His_Pase_superF_clade-1"/>
</dbReference>
<name>A0A3D9GQ42_9FLAO</name>
<dbReference type="RefSeq" id="WP_115818727.1">
    <property type="nucleotide sequence ID" value="NZ_QRDV01000010.1"/>
</dbReference>
<dbReference type="Gene3D" id="3.40.50.1240">
    <property type="entry name" value="Phosphoglycerate mutase-like"/>
    <property type="match status" value="1"/>
</dbReference>
<reference evidence="1 2" key="1">
    <citation type="submission" date="2018-07" db="EMBL/GenBank/DDBJ databases">
        <title>Genomic Encyclopedia of Type Strains, Phase III (KMG-III): the genomes of soil and plant-associated and newly described type strains.</title>
        <authorList>
            <person name="Whitman W."/>
        </authorList>
    </citation>
    <scope>NUCLEOTIDE SEQUENCE [LARGE SCALE GENOMIC DNA]</scope>
    <source>
        <strain evidence="1 2">CECT 7946</strain>
    </source>
</reference>
<dbReference type="CDD" id="cd07067">
    <property type="entry name" value="HP_PGM_like"/>
    <property type="match status" value="1"/>
</dbReference>
<dbReference type="InterPro" id="IPR029033">
    <property type="entry name" value="His_PPase_superfam"/>
</dbReference>
<dbReference type="SUPFAM" id="SSF53254">
    <property type="entry name" value="Phosphoglycerate mutase-like"/>
    <property type="match status" value="1"/>
</dbReference>
<dbReference type="OrthoDB" id="9810154at2"/>
<proteinExistence type="predicted"/>
<dbReference type="EMBL" id="QRDV01000010">
    <property type="protein sequence ID" value="RED38584.1"/>
    <property type="molecule type" value="Genomic_DNA"/>
</dbReference>
<sequence length="162" mass="18466">MKSITIIRHGKSSWEHDVTDRERPLKTRGINDIKLVANQYVKASFLSESIYSSPANRALSTCKIFLKSLKISENKINVVEELYDFEGRNVVDFVKNLSNDVNDVMIFGHNNALTSISNIFGDVYIDNLPTSGLVKLNFDINEWKDLKQGTTEFIIIPKELKQ</sequence>
<evidence type="ECO:0000313" key="1">
    <source>
        <dbReference type="EMBL" id="RED38584.1"/>
    </source>
</evidence>
<gene>
    <name evidence="1" type="ORF">DFQ10_11091</name>
</gene>
<comment type="caution">
    <text evidence="1">The sequence shown here is derived from an EMBL/GenBank/DDBJ whole genome shotgun (WGS) entry which is preliminary data.</text>
</comment>
<dbReference type="Pfam" id="PF00300">
    <property type="entry name" value="His_Phos_1"/>
    <property type="match status" value="1"/>
</dbReference>
<dbReference type="AlphaFoldDB" id="A0A3D9GQ42"/>
<dbReference type="Proteomes" id="UP000256980">
    <property type="component" value="Unassembled WGS sequence"/>
</dbReference>
<accession>A0A3D9GQ42</accession>